<dbReference type="Proteomes" id="UP000326331">
    <property type="component" value="Chromosome"/>
</dbReference>
<evidence type="ECO:0000259" key="6">
    <source>
        <dbReference type="PROSITE" id="PS51186"/>
    </source>
</evidence>
<evidence type="ECO:0000256" key="3">
    <source>
        <dbReference type="ARBA" id="ARBA00022679"/>
    </source>
</evidence>
<accession>A0ABX6BZ94</accession>
<dbReference type="InterPro" id="IPR006464">
    <property type="entry name" value="AcTrfase_RimI/Ard1"/>
</dbReference>
<proteinExistence type="inferred from homology"/>
<comment type="similarity">
    <text evidence="1">Belongs to the acetyltransferase family. RimI subfamily.</text>
</comment>
<sequence length="281" mass="30555">MYAAGCVIRREPSSATSTYCAPASHAGIGPSMRTASPPSRTAATSPGHWAGVPDRSTTVTGVPGTGNCAISYRLSATIHPFHTAMLRLGYDLPMPVPLLAPMLTDDIPEVIAVEREAYTAGWPATAFERELTANAMARYLVVREDSAAPSPIVAFGGLWLMVDQAHIVTVAVIPEARRRGYGRLVLHGLIELAHAAGMDSVTLEVRVSNEAARALYRRYGFYEVGVRKRYYADNREDAIIMTTEALASPAYQQRLERLRAELAERFPGGYIARHLEAVRTA</sequence>
<evidence type="ECO:0000313" key="8">
    <source>
        <dbReference type="Proteomes" id="UP000326331"/>
    </source>
</evidence>
<dbReference type="InterPro" id="IPR016181">
    <property type="entry name" value="Acyl_CoA_acyltransferase"/>
</dbReference>
<feature type="compositionally biased region" description="Polar residues" evidence="5">
    <location>
        <begin position="33"/>
        <end position="44"/>
    </location>
</feature>
<feature type="domain" description="N-acetyltransferase" evidence="6">
    <location>
        <begin position="97"/>
        <end position="246"/>
    </location>
</feature>
<evidence type="ECO:0000256" key="5">
    <source>
        <dbReference type="SAM" id="MobiDB-lite"/>
    </source>
</evidence>
<dbReference type="Gene3D" id="3.40.630.30">
    <property type="match status" value="1"/>
</dbReference>
<organism evidence="7 8">
    <name type="scientific">Tepidiforma bonchosmolovskayae</name>
    <dbReference type="NCBI Taxonomy" id="2601677"/>
    <lineage>
        <taxon>Bacteria</taxon>
        <taxon>Bacillati</taxon>
        <taxon>Chloroflexota</taxon>
        <taxon>Tepidiformia</taxon>
        <taxon>Tepidiformales</taxon>
        <taxon>Tepidiformaceae</taxon>
        <taxon>Tepidiforma</taxon>
    </lineage>
</organism>
<dbReference type="EMBL" id="CP042829">
    <property type="protein sequence ID" value="QFG02315.1"/>
    <property type="molecule type" value="Genomic_DNA"/>
</dbReference>
<dbReference type="InterPro" id="IPR000182">
    <property type="entry name" value="GNAT_dom"/>
</dbReference>
<dbReference type="InterPro" id="IPR050680">
    <property type="entry name" value="YpeA/RimI_acetyltransf"/>
</dbReference>
<dbReference type="NCBIfam" id="TIGR01575">
    <property type="entry name" value="rimI"/>
    <property type="match status" value="1"/>
</dbReference>
<dbReference type="CDD" id="cd04301">
    <property type="entry name" value="NAT_SF"/>
    <property type="match status" value="1"/>
</dbReference>
<keyword evidence="4" id="KW-0012">Acyltransferase</keyword>
<dbReference type="SUPFAM" id="SSF55729">
    <property type="entry name" value="Acyl-CoA N-acyltransferases (Nat)"/>
    <property type="match status" value="1"/>
</dbReference>
<keyword evidence="2" id="KW-0963">Cytoplasm</keyword>
<evidence type="ECO:0000313" key="7">
    <source>
        <dbReference type="EMBL" id="QFG02315.1"/>
    </source>
</evidence>
<gene>
    <name evidence="7" type="primary">rimI</name>
    <name evidence="7" type="ORF">Tbon_03080</name>
</gene>
<dbReference type="PROSITE" id="PS51186">
    <property type="entry name" value="GNAT"/>
    <property type="match status" value="1"/>
</dbReference>
<dbReference type="PANTHER" id="PTHR43420:SF44">
    <property type="entry name" value="ACETYLTRANSFERASE YPEA"/>
    <property type="match status" value="1"/>
</dbReference>
<feature type="region of interest" description="Disordered" evidence="5">
    <location>
        <begin position="30"/>
        <end position="58"/>
    </location>
</feature>
<dbReference type="Pfam" id="PF00583">
    <property type="entry name" value="Acetyltransf_1"/>
    <property type="match status" value="1"/>
</dbReference>
<protein>
    <submittedName>
        <fullName evidence="7">Ribosomal-protein-alanine N-acetyltransferase</fullName>
    </submittedName>
</protein>
<evidence type="ECO:0000256" key="4">
    <source>
        <dbReference type="ARBA" id="ARBA00023315"/>
    </source>
</evidence>
<dbReference type="PANTHER" id="PTHR43420">
    <property type="entry name" value="ACETYLTRANSFERASE"/>
    <property type="match status" value="1"/>
</dbReference>
<evidence type="ECO:0000256" key="2">
    <source>
        <dbReference type="ARBA" id="ARBA00022490"/>
    </source>
</evidence>
<evidence type="ECO:0000256" key="1">
    <source>
        <dbReference type="ARBA" id="ARBA00005395"/>
    </source>
</evidence>
<name>A0ABX6BZ94_9CHLR</name>
<reference evidence="7 8" key="1">
    <citation type="submission" date="2019-10" db="EMBL/GenBank/DDBJ databases">
        <title>Thermopilla bonchosmolovskayae gen. nov., sp. nov., a moderately thermophilic Chloroflexi bacterium from a Chukotka hot spring (Arctic, Russia), representing a novel classis Thermopillaia, which include previously uncultivated lineage OLB14.</title>
        <authorList>
            <person name="Kochetkova T.V."/>
            <person name="Zayulina K.S."/>
            <person name="Zhigarkov V.S."/>
            <person name="Minaev N.V."/>
            <person name="Novikov A."/>
            <person name="Toshchakov S.V."/>
            <person name="Elcheninov A.G."/>
            <person name="Kublanov I.V."/>
        </authorList>
    </citation>
    <scope>NUCLEOTIDE SEQUENCE [LARGE SCALE GENOMIC DNA]</scope>
    <source>
        <strain evidence="7 8">3753O</strain>
    </source>
</reference>
<keyword evidence="8" id="KW-1185">Reference proteome</keyword>
<keyword evidence="3" id="KW-0808">Transferase</keyword>